<dbReference type="AlphaFoldDB" id="A0A1M2W641"/>
<feature type="domain" description="Enoyl reductase (ER)" evidence="1">
    <location>
        <begin position="17"/>
        <end position="322"/>
    </location>
</feature>
<dbReference type="SUPFAM" id="SSF51735">
    <property type="entry name" value="NAD(P)-binding Rossmann-fold domains"/>
    <property type="match status" value="1"/>
</dbReference>
<comment type="caution">
    <text evidence="2">The sequence shown here is derived from an EMBL/GenBank/DDBJ whole genome shotgun (WGS) entry which is preliminary data.</text>
</comment>
<dbReference type="InterPro" id="IPR047122">
    <property type="entry name" value="Trans-enoyl_RdTase-like"/>
</dbReference>
<dbReference type="CDD" id="cd08249">
    <property type="entry name" value="enoyl_reductase_like"/>
    <property type="match status" value="1"/>
</dbReference>
<dbReference type="InterPro" id="IPR013154">
    <property type="entry name" value="ADH-like_N"/>
</dbReference>
<dbReference type="EMBL" id="MNAD01000184">
    <property type="protein sequence ID" value="OJT15331.1"/>
    <property type="molecule type" value="Genomic_DNA"/>
</dbReference>
<proteinExistence type="predicted"/>
<evidence type="ECO:0000313" key="3">
    <source>
        <dbReference type="Proteomes" id="UP000184267"/>
    </source>
</evidence>
<keyword evidence="3" id="KW-1185">Reference proteome</keyword>
<dbReference type="OrthoDB" id="3233595at2759"/>
<dbReference type="GO" id="GO:0016651">
    <property type="term" value="F:oxidoreductase activity, acting on NAD(P)H"/>
    <property type="evidence" value="ECO:0007669"/>
    <property type="project" value="InterPro"/>
</dbReference>
<evidence type="ECO:0000313" key="2">
    <source>
        <dbReference type="EMBL" id="OJT15331.1"/>
    </source>
</evidence>
<dbReference type="SMART" id="SM00829">
    <property type="entry name" value="PKS_ER"/>
    <property type="match status" value="1"/>
</dbReference>
<organism evidence="2 3">
    <name type="scientific">Trametes pubescens</name>
    <name type="common">White-rot fungus</name>
    <dbReference type="NCBI Taxonomy" id="154538"/>
    <lineage>
        <taxon>Eukaryota</taxon>
        <taxon>Fungi</taxon>
        <taxon>Dikarya</taxon>
        <taxon>Basidiomycota</taxon>
        <taxon>Agaricomycotina</taxon>
        <taxon>Agaricomycetes</taxon>
        <taxon>Polyporales</taxon>
        <taxon>Polyporaceae</taxon>
        <taxon>Trametes</taxon>
    </lineage>
</organism>
<dbReference type="STRING" id="154538.A0A1M2W641"/>
<dbReference type="InterPro" id="IPR020843">
    <property type="entry name" value="ER"/>
</dbReference>
<dbReference type="Pfam" id="PF08240">
    <property type="entry name" value="ADH_N"/>
    <property type="match status" value="1"/>
</dbReference>
<dbReference type="OMA" id="INEHGAY"/>
<evidence type="ECO:0000259" key="1">
    <source>
        <dbReference type="SMART" id="SM00829"/>
    </source>
</evidence>
<dbReference type="Gene3D" id="3.40.50.720">
    <property type="entry name" value="NAD(P)-binding Rossmann-like Domain"/>
    <property type="match status" value="1"/>
</dbReference>
<reference evidence="2 3" key="1">
    <citation type="submission" date="2016-10" db="EMBL/GenBank/DDBJ databases">
        <title>Genome sequence of the basidiomycete white-rot fungus Trametes pubescens.</title>
        <authorList>
            <person name="Makela M.R."/>
            <person name="Granchi Z."/>
            <person name="Peng M."/>
            <person name="De Vries R.P."/>
            <person name="Grigoriev I."/>
            <person name="Riley R."/>
            <person name="Hilden K."/>
        </authorList>
    </citation>
    <scope>NUCLEOTIDE SEQUENCE [LARGE SCALE GENOMIC DNA]</scope>
    <source>
        <strain evidence="2 3">FBCC735</strain>
    </source>
</reference>
<dbReference type="PANTHER" id="PTHR45348:SF2">
    <property type="entry name" value="ZINC-TYPE ALCOHOL DEHYDROGENASE-LIKE PROTEIN C2E1P3.01"/>
    <property type="match status" value="1"/>
</dbReference>
<name>A0A1M2W641_TRAPU</name>
<dbReference type="InterPro" id="IPR011032">
    <property type="entry name" value="GroES-like_sf"/>
</dbReference>
<dbReference type="SUPFAM" id="SSF50129">
    <property type="entry name" value="GroES-like"/>
    <property type="match status" value="1"/>
</dbReference>
<dbReference type="Pfam" id="PF00107">
    <property type="entry name" value="ADH_zinc_N"/>
    <property type="match status" value="1"/>
</dbReference>
<dbReference type="PANTHER" id="PTHR45348">
    <property type="entry name" value="HYPOTHETICAL OXIDOREDUCTASE (EUROFUNG)"/>
    <property type="match status" value="1"/>
</dbReference>
<gene>
    <name evidence="2" type="ORF">TRAPUB_8127</name>
</gene>
<dbReference type="Proteomes" id="UP000184267">
    <property type="component" value="Unassembled WGS sequence"/>
</dbReference>
<accession>A0A1M2W641</accession>
<protein>
    <submittedName>
        <fullName evidence="2">Enoyl reductase LovC</fullName>
    </submittedName>
</protein>
<dbReference type="InterPro" id="IPR036291">
    <property type="entry name" value="NAD(P)-bd_dom_sf"/>
</dbReference>
<dbReference type="Gene3D" id="3.90.180.10">
    <property type="entry name" value="Medium-chain alcohol dehydrogenases, catalytic domain"/>
    <property type="match status" value="2"/>
</dbReference>
<dbReference type="InterPro" id="IPR013149">
    <property type="entry name" value="ADH-like_C"/>
</dbReference>
<sequence length="328" mass="34382">MSIPAKQKTLFLPAVQGVMTVQVNDVPKPGPDDLLIKIEAAALNPVDWKIIEIGLFLDKYPAVLGLDGAGTVVAVGTNVTDFKIGDRVYLPDSVSFDEGATISICAATAGIGLYKKDDSGDSAGLTAPWEDGGRTAYAGKPAVVLGGSASVGQYALQFLRLSGFSPIITTVSPRNTEFVKAVGATHILDRSLPAETLQAEITKLAGGPVEVVYDAISTKENQDLAYDVVSPHGSLVLVLHEVIDAAKKTGDKKPTVVFARGGLAYPQNMHFSVGFVKELSKLLEAGSFKPNVFEVLPGGLNAVAGGLERLEAGTVSARKLVIRPQETA</sequence>